<dbReference type="InterPro" id="IPR032675">
    <property type="entry name" value="LRR_dom_sf"/>
</dbReference>
<gene>
    <name evidence="2" type="ORF">KGM_209668</name>
</gene>
<evidence type="ECO:0000313" key="3">
    <source>
        <dbReference type="Proteomes" id="UP000007151"/>
    </source>
</evidence>
<evidence type="ECO:0000256" key="1">
    <source>
        <dbReference type="SAM" id="Coils"/>
    </source>
</evidence>
<keyword evidence="3" id="KW-1185">Reference proteome</keyword>
<comment type="caution">
    <text evidence="2">The sequence shown here is derived from an EMBL/GenBank/DDBJ whole genome shotgun (WGS) entry which is preliminary data.</text>
</comment>
<dbReference type="InParanoid" id="A0A212F464"/>
<dbReference type="Proteomes" id="UP000007151">
    <property type="component" value="Unassembled WGS sequence"/>
</dbReference>
<dbReference type="Gene3D" id="3.80.10.10">
    <property type="entry name" value="Ribonuclease Inhibitor"/>
    <property type="match status" value="1"/>
</dbReference>
<feature type="coiled-coil region" evidence="1">
    <location>
        <begin position="61"/>
        <end position="123"/>
    </location>
</feature>
<organism evidence="2 3">
    <name type="scientific">Danaus plexippus plexippus</name>
    <dbReference type="NCBI Taxonomy" id="278856"/>
    <lineage>
        <taxon>Eukaryota</taxon>
        <taxon>Metazoa</taxon>
        <taxon>Ecdysozoa</taxon>
        <taxon>Arthropoda</taxon>
        <taxon>Hexapoda</taxon>
        <taxon>Insecta</taxon>
        <taxon>Pterygota</taxon>
        <taxon>Neoptera</taxon>
        <taxon>Endopterygota</taxon>
        <taxon>Lepidoptera</taxon>
        <taxon>Glossata</taxon>
        <taxon>Ditrysia</taxon>
        <taxon>Papilionoidea</taxon>
        <taxon>Nymphalidae</taxon>
        <taxon>Danainae</taxon>
        <taxon>Danaini</taxon>
        <taxon>Danaina</taxon>
        <taxon>Danaus</taxon>
        <taxon>Danaus</taxon>
    </lineage>
</organism>
<reference evidence="2 3" key="1">
    <citation type="journal article" date="2011" name="Cell">
        <title>The monarch butterfly genome yields insights into long-distance migration.</title>
        <authorList>
            <person name="Zhan S."/>
            <person name="Merlin C."/>
            <person name="Boore J.L."/>
            <person name="Reppert S.M."/>
        </authorList>
    </citation>
    <scope>NUCLEOTIDE SEQUENCE [LARGE SCALE GENOMIC DNA]</scope>
    <source>
        <strain evidence="2">F-2</strain>
    </source>
</reference>
<evidence type="ECO:0000313" key="2">
    <source>
        <dbReference type="EMBL" id="OWR48503.1"/>
    </source>
</evidence>
<keyword evidence="1" id="KW-0175">Coiled coil</keyword>
<dbReference type="AlphaFoldDB" id="A0A212F464"/>
<name>A0A212F464_DANPL</name>
<proteinExistence type="predicted"/>
<accession>A0A212F464</accession>
<sequence length="408" mass="47108">MTTDEEKCKIAKLLQGIEVPEIKTSERSLGLVKEFQEKYSKEIEEEVLESETYDNPYIPDKQLLEENERKLKALLAESKRAKNEMKLENIISTVADPKRPWRIHTNKEKLLRIDNELKQHKEKSTIAITPLEENVMRDLIKKCQEESLTAPCVGPDNAIGVGSGQYIPRPETRKCFLRSLGELRNLRVLALEYSHIADGTGNALLSLLPVMRRPHFRLQIICRENQTPGKRDASRGCGGYDVPDTAWRRVTISCPDLYLFMAFFRIRDYDNVRRFLTPSLPLREVHLQLGIDLKVTQRQDSDLSCFMRLLGFYYANSLVAVSGTSSAVRSGVHSVTDSFAVYGSLSRKRSARCPSYYIVRKLKQVQIQIQDEESKRNYWSKTVEVLRDQFKDIMQLFDIKFSLEIYKC</sequence>
<dbReference type="KEGG" id="dpl:KGM_209668"/>
<dbReference type="EMBL" id="AGBW02010446">
    <property type="protein sequence ID" value="OWR48503.1"/>
    <property type="molecule type" value="Genomic_DNA"/>
</dbReference>
<protein>
    <submittedName>
        <fullName evidence="2">Uncharacterized protein</fullName>
    </submittedName>
</protein>